<keyword evidence="2" id="KW-1185">Reference proteome</keyword>
<name>A0A9K3GR12_9EUKA</name>
<comment type="caution">
    <text evidence="1">The sequence shown here is derived from an EMBL/GenBank/DDBJ whole genome shotgun (WGS) entry which is preliminary data.</text>
</comment>
<evidence type="ECO:0000313" key="2">
    <source>
        <dbReference type="Proteomes" id="UP000265618"/>
    </source>
</evidence>
<evidence type="ECO:0000313" key="1">
    <source>
        <dbReference type="EMBL" id="GIQ91500.1"/>
    </source>
</evidence>
<feature type="non-terminal residue" evidence="1">
    <location>
        <position position="1"/>
    </location>
</feature>
<gene>
    <name evidence="1" type="ORF">KIPB_014780</name>
</gene>
<dbReference type="Proteomes" id="UP000265618">
    <property type="component" value="Unassembled WGS sequence"/>
</dbReference>
<dbReference type="EMBL" id="BDIP01007823">
    <property type="protein sequence ID" value="GIQ91500.1"/>
    <property type="molecule type" value="Genomic_DNA"/>
</dbReference>
<sequence>MELDSVKQEPALKQLARSIYTPKIEPGLEGSDVHLHRDVNPTCDTSTMVPDQFEGSALEVYTLSLQREVETLRERDRTRVSDLES</sequence>
<accession>A0A9K3GR12</accession>
<proteinExistence type="predicted"/>
<organism evidence="1 2">
    <name type="scientific">Kipferlia bialata</name>
    <dbReference type="NCBI Taxonomy" id="797122"/>
    <lineage>
        <taxon>Eukaryota</taxon>
        <taxon>Metamonada</taxon>
        <taxon>Carpediemonas-like organisms</taxon>
        <taxon>Kipferlia</taxon>
    </lineage>
</organism>
<protein>
    <submittedName>
        <fullName evidence="1">Uncharacterized protein</fullName>
    </submittedName>
</protein>
<reference evidence="1 2" key="1">
    <citation type="journal article" date="2018" name="PLoS ONE">
        <title>The draft genome of Kipferlia bialata reveals reductive genome evolution in fornicate parasites.</title>
        <authorList>
            <person name="Tanifuji G."/>
            <person name="Takabayashi S."/>
            <person name="Kume K."/>
            <person name="Takagi M."/>
            <person name="Nakayama T."/>
            <person name="Kamikawa R."/>
            <person name="Inagaki Y."/>
            <person name="Hashimoto T."/>
        </authorList>
    </citation>
    <scope>NUCLEOTIDE SEQUENCE [LARGE SCALE GENOMIC DNA]</scope>
    <source>
        <strain evidence="1">NY0173</strain>
    </source>
</reference>
<dbReference type="AlphaFoldDB" id="A0A9K3GR12"/>